<organism evidence="2 3">
    <name type="scientific">Sphaerotilus microaerophilus</name>
    <dbReference type="NCBI Taxonomy" id="2914710"/>
    <lineage>
        <taxon>Bacteria</taxon>
        <taxon>Pseudomonadati</taxon>
        <taxon>Pseudomonadota</taxon>
        <taxon>Betaproteobacteria</taxon>
        <taxon>Burkholderiales</taxon>
        <taxon>Sphaerotilaceae</taxon>
        <taxon>Sphaerotilus</taxon>
    </lineage>
</organism>
<dbReference type="Pfam" id="PF08241">
    <property type="entry name" value="Methyltransf_11"/>
    <property type="match status" value="1"/>
</dbReference>
<dbReference type="InterPro" id="IPR013216">
    <property type="entry name" value="Methyltransf_11"/>
</dbReference>
<dbReference type="Proteomes" id="UP001057498">
    <property type="component" value="Chromosome"/>
</dbReference>
<dbReference type="InterPro" id="IPR029063">
    <property type="entry name" value="SAM-dependent_MTases_sf"/>
</dbReference>
<keyword evidence="3" id="KW-1185">Reference proteome</keyword>
<evidence type="ECO:0000313" key="3">
    <source>
        <dbReference type="Proteomes" id="UP001057498"/>
    </source>
</evidence>
<protein>
    <recommendedName>
        <fullName evidence="1">Methyltransferase type 11 domain-containing protein</fullName>
    </recommendedName>
</protein>
<sequence length="248" mass="27496">MSSLPRDETDAVAERYARREVVAQALAAAAGGVGVGPDRYSLLQPDVWQTVQERQRAMLRLFAAQGWFDLAPRRLIEVGCGAGGNLLEFLRFGFRPEHLAGLELLPERYAQARAMLPERTALYLGDATTAPIAPASCDLVFQATVFSSLLDDAFQQHLAEAMWRWVKPGGAVLWYDFAVDNPRNPDVRGVPLARVRTLFPQATMRAQRVTLAPPIARRVCALHPALYSLCNALPLLRTHRLVWLSKPA</sequence>
<evidence type="ECO:0000313" key="2">
    <source>
        <dbReference type="EMBL" id="BDI03039.1"/>
    </source>
</evidence>
<name>A0ABN6PDE9_9BURK</name>
<gene>
    <name evidence="2" type="ORF">CATMQ487_00090</name>
</gene>
<dbReference type="EMBL" id="AP025730">
    <property type="protein sequence ID" value="BDI03039.1"/>
    <property type="molecule type" value="Genomic_DNA"/>
</dbReference>
<dbReference type="RefSeq" id="WP_251971365.1">
    <property type="nucleotide sequence ID" value="NZ_AP025730.1"/>
</dbReference>
<feature type="domain" description="Methyltransferase type 11" evidence="1">
    <location>
        <begin position="77"/>
        <end position="172"/>
    </location>
</feature>
<evidence type="ECO:0000259" key="1">
    <source>
        <dbReference type="Pfam" id="PF08241"/>
    </source>
</evidence>
<dbReference type="SUPFAM" id="SSF53335">
    <property type="entry name" value="S-adenosyl-L-methionine-dependent methyltransferases"/>
    <property type="match status" value="1"/>
</dbReference>
<reference evidence="2" key="1">
    <citation type="submission" date="2022-04" db="EMBL/GenBank/DDBJ databases">
        <title>Whole genome sequence of Sphaerotilus sp. FB-5.</title>
        <authorList>
            <person name="Takeda M."/>
            <person name="Narihara S."/>
            <person name="Akimoto M."/>
            <person name="Akimoto R."/>
            <person name="Nishiyashiki S."/>
            <person name="Murakami T."/>
        </authorList>
    </citation>
    <scope>NUCLEOTIDE SEQUENCE</scope>
    <source>
        <strain evidence="2">FB-5</strain>
    </source>
</reference>
<dbReference type="Gene3D" id="3.40.50.150">
    <property type="entry name" value="Vaccinia Virus protein VP39"/>
    <property type="match status" value="1"/>
</dbReference>
<dbReference type="CDD" id="cd02440">
    <property type="entry name" value="AdoMet_MTases"/>
    <property type="match status" value="1"/>
</dbReference>
<proteinExistence type="predicted"/>
<accession>A0ABN6PDE9</accession>